<feature type="repeat" description="CHCR" evidence="6">
    <location>
        <begin position="575"/>
        <end position="748"/>
    </location>
</feature>
<comment type="subcellular location">
    <subcellularLocation>
        <location evidence="1">Endomembrane system</location>
        <topology evidence="1">Peripheral membrane protein</topology>
    </subcellularLocation>
    <subcellularLocation>
        <location evidence="2">Lysosome</location>
    </subcellularLocation>
</comment>
<dbReference type="OrthoDB" id="5325112at2759"/>
<dbReference type="PROSITE" id="PS50219">
    <property type="entry name" value="CNH"/>
    <property type="match status" value="1"/>
</dbReference>
<accession>A0A811LA35</accession>
<dbReference type="InterPro" id="IPR019453">
    <property type="entry name" value="VPS39/TGFA1_Znf"/>
</dbReference>
<dbReference type="Pfam" id="PF00780">
    <property type="entry name" value="CNH"/>
    <property type="match status" value="1"/>
</dbReference>
<sequence length="907" mass="103836">MYEAYAAEEVATKLPLDATSLVSCDKHDKLFVGSKQGHLLSINQSSNDKRNYEYQLTRGFEKKVVQELHVVNSLDLVIALTDGYLSVHELTEPYKTVAVFNKYKPISSFGCYLEKENNRLFVLICAKKRLYLLKWLLDEFDEVQLTFIPQYLPDIATKITWIGGHSALFGCKNEYQICRIMETDSDATDIGVVKSLVLAPDNPFIVVLDNTTVGLLNDNMVTFVDEKGNIKMENCRFSESLVAAAYDAPYLVGLSAKGIVEIRSVEPSMLIQKLSFNQPKLVVSCMKHGILYIASDKSVSRLNSRPISKANVEFLVNEKHYDLAVALAENTDGFDKKRLVEIKRQMALNLFNQRKFHESFEIHSEIDTDVLLVIHYLPLMIPDKFLPKLSDLKNDLKLFEPNGNMAENERKQAIIALGDFLSMKRTELARKLDSHSKSKDFKLSTKELKKAKEGLELVDTVLLKCYIKTRPMLISSLLRIKDNACDFEDAEKDLLERNKTNELYLLYKGKGKHRKALELLKKEASNESSDLYGLEEAVEYLQNLKKEDIELVFEFAKWLLHQDMNMGLKVFCPDQPEQHDKWDPEKVLVFLREEKIDAIIPYLEFLIERCGEKRPKFHDTLLENYIIKVKWLMKDYVYTLGDNENVTRAGLEDGDLGVYRKKLLDFLTNSYLYSAQKAMLLLDNHLIEEKAIVFGRLKRHEEALVLYTNVLMDFKAAEVYCLRNYDPRDSVNSTVFFILYKIYTRPDLVELANLSTDITRKIKPNVNEALKLLRNQADKMDTVSAIKLIPRDSSLKKVWSALEAIIESTKNRSSHLAILSAISSLAKAKSQSELRRLQSKRIDIDFNVDCSLCSKKIGTTAFVRFAQTGAIVHFFCYRRNKSTAELPVMSSSPSFTTMLLKKPKPSG</sequence>
<dbReference type="GO" id="GO:0006914">
    <property type="term" value="P:autophagy"/>
    <property type="evidence" value="ECO:0007669"/>
    <property type="project" value="TreeGrafter"/>
</dbReference>
<dbReference type="PROSITE" id="PS50236">
    <property type="entry name" value="CHCR"/>
    <property type="match status" value="1"/>
</dbReference>
<evidence type="ECO:0000313" key="8">
    <source>
        <dbReference type="EMBL" id="CAD5226187.1"/>
    </source>
</evidence>
<evidence type="ECO:0000313" key="9">
    <source>
        <dbReference type="Proteomes" id="UP000614601"/>
    </source>
</evidence>
<evidence type="ECO:0000256" key="4">
    <source>
        <dbReference type="ARBA" id="ARBA00023228"/>
    </source>
</evidence>
<dbReference type="Pfam" id="PF10366">
    <property type="entry name" value="Vps39_1"/>
    <property type="match status" value="1"/>
</dbReference>
<comment type="similarity">
    <text evidence="5">Belongs to the VAM6/VPS39 family.</text>
</comment>
<dbReference type="GO" id="GO:0016020">
    <property type="term" value="C:membrane"/>
    <property type="evidence" value="ECO:0007669"/>
    <property type="project" value="TreeGrafter"/>
</dbReference>
<evidence type="ECO:0000256" key="5">
    <source>
        <dbReference type="ARBA" id="ARBA00038201"/>
    </source>
</evidence>
<dbReference type="Pfam" id="PF10367">
    <property type="entry name" value="zf-Vps39_C"/>
    <property type="match status" value="1"/>
</dbReference>
<dbReference type="InterPro" id="IPR036322">
    <property type="entry name" value="WD40_repeat_dom_sf"/>
</dbReference>
<organism evidence="8 9">
    <name type="scientific">Bursaphelenchus okinawaensis</name>
    <dbReference type="NCBI Taxonomy" id="465554"/>
    <lineage>
        <taxon>Eukaryota</taxon>
        <taxon>Metazoa</taxon>
        <taxon>Ecdysozoa</taxon>
        <taxon>Nematoda</taxon>
        <taxon>Chromadorea</taxon>
        <taxon>Rhabditida</taxon>
        <taxon>Tylenchina</taxon>
        <taxon>Tylenchomorpha</taxon>
        <taxon>Aphelenchoidea</taxon>
        <taxon>Aphelenchoididae</taxon>
        <taxon>Bursaphelenchus</taxon>
    </lineage>
</organism>
<evidence type="ECO:0000256" key="2">
    <source>
        <dbReference type="ARBA" id="ARBA00004371"/>
    </source>
</evidence>
<evidence type="ECO:0000256" key="3">
    <source>
        <dbReference type="ARBA" id="ARBA00023136"/>
    </source>
</evidence>
<feature type="domain" description="CNH" evidence="7">
    <location>
        <begin position="15"/>
        <end position="289"/>
    </location>
</feature>
<dbReference type="InterPro" id="IPR000547">
    <property type="entry name" value="Clathrin_H-chain/VPS_repeat"/>
</dbReference>
<gene>
    <name evidence="8" type="ORF">BOKJ2_LOCUS11952</name>
</gene>
<dbReference type="GO" id="GO:0034058">
    <property type="term" value="P:endosomal vesicle fusion"/>
    <property type="evidence" value="ECO:0007669"/>
    <property type="project" value="TreeGrafter"/>
</dbReference>
<comment type="caution">
    <text evidence="8">The sequence shown here is derived from an EMBL/GenBank/DDBJ whole genome shotgun (WGS) entry which is preliminary data.</text>
</comment>
<evidence type="ECO:0000259" key="7">
    <source>
        <dbReference type="PROSITE" id="PS50219"/>
    </source>
</evidence>
<dbReference type="GO" id="GO:0012505">
    <property type="term" value="C:endomembrane system"/>
    <property type="evidence" value="ECO:0007669"/>
    <property type="project" value="UniProtKB-SubCell"/>
</dbReference>
<reference evidence="8" key="1">
    <citation type="submission" date="2020-09" db="EMBL/GenBank/DDBJ databases">
        <authorList>
            <person name="Kikuchi T."/>
        </authorList>
    </citation>
    <scope>NUCLEOTIDE SEQUENCE</scope>
    <source>
        <strain evidence="8">SH1</strain>
    </source>
</reference>
<dbReference type="EMBL" id="CAJFDH010000005">
    <property type="protein sequence ID" value="CAD5226187.1"/>
    <property type="molecule type" value="Genomic_DNA"/>
</dbReference>
<keyword evidence="9" id="KW-1185">Reference proteome</keyword>
<dbReference type="EMBL" id="CAJFCW020000005">
    <property type="protein sequence ID" value="CAG9121886.1"/>
    <property type="molecule type" value="Genomic_DNA"/>
</dbReference>
<dbReference type="InterPro" id="IPR032914">
    <property type="entry name" value="Vam6/VPS39/TRAP1"/>
</dbReference>
<dbReference type="SUPFAM" id="SSF50978">
    <property type="entry name" value="WD40 repeat-like"/>
    <property type="match status" value="1"/>
</dbReference>
<dbReference type="InterPro" id="IPR001180">
    <property type="entry name" value="CNH_dom"/>
</dbReference>
<protein>
    <recommendedName>
        <fullName evidence="7">CNH domain-containing protein</fullName>
    </recommendedName>
</protein>
<keyword evidence="4" id="KW-0458">Lysosome</keyword>
<evidence type="ECO:0000256" key="1">
    <source>
        <dbReference type="ARBA" id="ARBA00004184"/>
    </source>
</evidence>
<dbReference type="PANTHER" id="PTHR12894:SF49">
    <property type="entry name" value="VAM6_VPS39-LIKE PROTEIN"/>
    <property type="match status" value="1"/>
</dbReference>
<evidence type="ECO:0000256" key="6">
    <source>
        <dbReference type="PROSITE-ProRule" id="PRU01006"/>
    </source>
</evidence>
<dbReference type="GO" id="GO:0005764">
    <property type="term" value="C:lysosome"/>
    <property type="evidence" value="ECO:0007669"/>
    <property type="project" value="UniProtKB-SubCell"/>
</dbReference>
<dbReference type="Proteomes" id="UP000783686">
    <property type="component" value="Unassembled WGS sequence"/>
</dbReference>
<name>A0A811LA35_9BILA</name>
<proteinExistence type="inferred from homology"/>
<dbReference type="InterPro" id="IPR019452">
    <property type="entry name" value="VPS39/TGF_beta_rcpt-assoc_1"/>
</dbReference>
<dbReference type="GO" id="GO:0006886">
    <property type="term" value="P:intracellular protein transport"/>
    <property type="evidence" value="ECO:0007669"/>
    <property type="project" value="UniProtKB-UniRule"/>
</dbReference>
<keyword evidence="3" id="KW-0472">Membrane</keyword>
<dbReference type="PANTHER" id="PTHR12894">
    <property type="entry name" value="CNH DOMAIN CONTAINING"/>
    <property type="match status" value="1"/>
</dbReference>
<dbReference type="Proteomes" id="UP000614601">
    <property type="component" value="Unassembled WGS sequence"/>
</dbReference>
<dbReference type="AlphaFoldDB" id="A0A811LA35"/>